<sequence>MLRFICFLTLFCGLLSFNFISDSDSLLAMQNNIPSNKKNSLLNKQKKSPNEIKKINVKKIQSNNIPSNKKNNLLNKQKKSPNEIKKINVKKIQSNNIINKNDDKQTSNKIIKNIEVIGDSIWPKESVISISKISIGNYYTDDVTNNAIQKLYSTGHYNRINILFLDGIVKIELIENPVLAQVSIEGNNEIISRVIYETIKSKPLDTYKKDIVLQDAVTISNLYKSRGYLMTNVTPKIIKLDKNRVNLIFVVNESPKMKINSIQFVGNNAFSSSKLKDIIISRQYAWYILSPVDFFDQARLEGDKIMLRNFYMKNGYIDFKITNIVTEISPDQNGSVITFILDEGKHYDCGSISVNSEIKNIDLLPLENIISDYKFKLNKSKNSNFNEDDIENLKEKIKKEVENQGYAFVNIDRINKKDKNDNVLNTEFIVLNQTPYYINRINIDGNVRTKDEVIRREIRLSEGDPFSREILDYSKMRIDNLDYFSEVKLKVSQASSKNSYLINLNDINYKNDDILSYNLDKNIEINSFSDKNVENIKNKNDDYLKDKVDIDITVQEKGTGTAGINMGYSVKDGLTFGISTRERNIIGTGKEIGVELQCGPRSRIIGFNITDPYFMNKNMILGFDISTSSYKNFVGGTDNDDNYIYNLNFDDNNISRKNYIIDKNSSGINIGYHLNDKLLHRVGYSISLDHIQKSDSQLSPFITSQPDKTLSSVIHNTLIYNTIDNNANPKKGYKISISQSISGIGGNNKYIRNTISGSYHLSIDSNQKFVFSLSAKAGVIHGYDNNSIRIDDSYMMGMYDICGFSVTGIGPRDKNTGDALGAKKYYSGRADITFPIGLPKEIDIKGALFIEAGDSHGIDIPKNSVGLSKSMVFDDKYLRTSIGFGFIWESPLGKIGIDFGKVIRSKNYDQKDNPRISFGYGIY</sequence>
<dbReference type="Pfam" id="PF07244">
    <property type="entry name" value="POTRA"/>
    <property type="match status" value="3"/>
</dbReference>
<dbReference type="InterPro" id="IPR010827">
    <property type="entry name" value="BamA/TamA_POTRA"/>
</dbReference>
<dbReference type="PANTHER" id="PTHR12815:SF23">
    <property type="entry name" value="OUTER MEMBRANE PROTEIN ASSEMBLY FACTOR BAMA"/>
    <property type="match status" value="1"/>
</dbReference>
<dbReference type="NCBIfam" id="TIGR03303">
    <property type="entry name" value="OM_YaeT"/>
    <property type="match status" value="1"/>
</dbReference>
<evidence type="ECO:0000256" key="4">
    <source>
        <dbReference type="ARBA" id="ARBA00022729"/>
    </source>
</evidence>
<evidence type="ECO:0000256" key="7">
    <source>
        <dbReference type="ARBA" id="ARBA00023237"/>
    </source>
</evidence>
<evidence type="ECO:0000256" key="8">
    <source>
        <dbReference type="NCBIfam" id="TIGR03303"/>
    </source>
</evidence>
<dbReference type="GO" id="GO:0009279">
    <property type="term" value="C:cell outer membrane"/>
    <property type="evidence" value="ECO:0007669"/>
    <property type="project" value="UniProtKB-UniRule"/>
</dbReference>
<dbReference type="RefSeq" id="WP_322498415.1">
    <property type="nucleotide sequence ID" value="NZ_JARGYU010000001.1"/>
</dbReference>
<evidence type="ECO:0000256" key="1">
    <source>
        <dbReference type="ARBA" id="ARBA00004370"/>
    </source>
</evidence>
<gene>
    <name evidence="11" type="ORF">Lyticum_00143</name>
</gene>
<dbReference type="InterPro" id="IPR039910">
    <property type="entry name" value="D15-like"/>
</dbReference>
<evidence type="ECO:0000313" key="12">
    <source>
        <dbReference type="Proteomes" id="UP001289135"/>
    </source>
</evidence>
<reference evidence="11" key="1">
    <citation type="submission" date="2023-02" db="EMBL/GenBank/DDBJ databases">
        <title>Host association and intracellularity evolved multiple times independently in the Rickettsiales.</title>
        <authorList>
            <person name="Castelli M."/>
            <person name="Nardi T."/>
            <person name="Gammuto L."/>
            <person name="Bellinzona G."/>
            <person name="Sabaneyeva E."/>
            <person name="Potekhin A."/>
            <person name="Serra V."/>
            <person name="Petroni G."/>
            <person name="Sassera D."/>
        </authorList>
    </citation>
    <scope>NUCLEOTIDE SEQUENCE</scope>
    <source>
        <strain evidence="11">USBL-36I1</strain>
    </source>
</reference>
<dbReference type="Gene3D" id="2.40.160.50">
    <property type="entry name" value="membrane protein fhac: a member of the omp85/tpsb transporter family"/>
    <property type="match status" value="1"/>
</dbReference>
<dbReference type="PROSITE" id="PS51779">
    <property type="entry name" value="POTRA"/>
    <property type="match status" value="1"/>
</dbReference>
<keyword evidence="3" id="KW-0812">Transmembrane</keyword>
<keyword evidence="5" id="KW-0677">Repeat</keyword>
<protein>
    <recommendedName>
        <fullName evidence="8">Outer membrane protein assembly factor BamA</fullName>
    </recommendedName>
</protein>
<dbReference type="PIRSF" id="PIRSF006076">
    <property type="entry name" value="OM_assembly_OMP85"/>
    <property type="match status" value="1"/>
</dbReference>
<keyword evidence="12" id="KW-1185">Reference proteome</keyword>
<organism evidence="11 12">
    <name type="scientific">Lyticum sinuosum</name>
    <dbReference type="NCBI Taxonomy" id="1332059"/>
    <lineage>
        <taxon>Bacteria</taxon>
        <taxon>Pseudomonadati</taxon>
        <taxon>Pseudomonadota</taxon>
        <taxon>Alphaproteobacteria</taxon>
        <taxon>Rickettsiales</taxon>
        <taxon>Lyticum</taxon>
    </lineage>
</organism>
<proteinExistence type="predicted"/>
<comment type="caution">
    <text evidence="11">The sequence shown here is derived from an EMBL/GenBank/DDBJ whole genome shotgun (WGS) entry which is preliminary data.</text>
</comment>
<dbReference type="Gene3D" id="3.10.20.310">
    <property type="entry name" value="membrane protein fhac"/>
    <property type="match status" value="4"/>
</dbReference>
<evidence type="ECO:0000259" key="10">
    <source>
        <dbReference type="PROSITE" id="PS51779"/>
    </source>
</evidence>
<dbReference type="InterPro" id="IPR023707">
    <property type="entry name" value="OM_assembly_BamA"/>
</dbReference>
<dbReference type="EMBL" id="JARGYU010000001">
    <property type="protein sequence ID" value="MDZ5760983.1"/>
    <property type="molecule type" value="Genomic_DNA"/>
</dbReference>
<feature type="domain" description="POTRA" evidence="10">
    <location>
        <begin position="436"/>
        <end position="507"/>
    </location>
</feature>
<dbReference type="InterPro" id="IPR034746">
    <property type="entry name" value="POTRA"/>
</dbReference>
<feature type="signal peptide" evidence="9">
    <location>
        <begin position="1"/>
        <end position="21"/>
    </location>
</feature>
<dbReference type="Proteomes" id="UP001289135">
    <property type="component" value="Unassembled WGS sequence"/>
</dbReference>
<feature type="chain" id="PRO_5042062458" description="Outer membrane protein assembly factor BamA" evidence="9">
    <location>
        <begin position="22"/>
        <end position="923"/>
    </location>
</feature>
<evidence type="ECO:0000256" key="3">
    <source>
        <dbReference type="ARBA" id="ARBA00022692"/>
    </source>
</evidence>
<dbReference type="Pfam" id="PF01103">
    <property type="entry name" value="Omp85"/>
    <property type="match status" value="1"/>
</dbReference>
<dbReference type="AlphaFoldDB" id="A0AAE5AHD3"/>
<accession>A0AAE5AHD3</accession>
<dbReference type="PANTHER" id="PTHR12815">
    <property type="entry name" value="SORTING AND ASSEMBLY MACHINERY SAMM50 PROTEIN FAMILY MEMBER"/>
    <property type="match status" value="1"/>
</dbReference>
<comment type="subcellular location">
    <subcellularLocation>
        <location evidence="1">Membrane</location>
    </subcellularLocation>
</comment>
<keyword evidence="2" id="KW-1134">Transmembrane beta strand</keyword>
<evidence type="ECO:0000313" key="11">
    <source>
        <dbReference type="EMBL" id="MDZ5760983.1"/>
    </source>
</evidence>
<dbReference type="GO" id="GO:0071709">
    <property type="term" value="P:membrane assembly"/>
    <property type="evidence" value="ECO:0007669"/>
    <property type="project" value="InterPro"/>
</dbReference>
<evidence type="ECO:0000256" key="2">
    <source>
        <dbReference type="ARBA" id="ARBA00022452"/>
    </source>
</evidence>
<keyword evidence="4 9" id="KW-0732">Signal</keyword>
<evidence type="ECO:0000256" key="5">
    <source>
        <dbReference type="ARBA" id="ARBA00022737"/>
    </source>
</evidence>
<keyword evidence="7" id="KW-0998">Cell outer membrane</keyword>
<dbReference type="InterPro" id="IPR000184">
    <property type="entry name" value="Bac_surfAg_D15"/>
</dbReference>
<keyword evidence="6" id="KW-0472">Membrane</keyword>
<name>A0AAE5AHD3_9RICK</name>
<evidence type="ECO:0000256" key="9">
    <source>
        <dbReference type="SAM" id="SignalP"/>
    </source>
</evidence>
<evidence type="ECO:0000256" key="6">
    <source>
        <dbReference type="ARBA" id="ARBA00023136"/>
    </source>
</evidence>